<dbReference type="KEGG" id="dko:I596_2871"/>
<dbReference type="Pfam" id="PF00392">
    <property type="entry name" value="GntR"/>
    <property type="match status" value="1"/>
</dbReference>
<dbReference type="InterPro" id="IPR036388">
    <property type="entry name" value="WH-like_DNA-bd_sf"/>
</dbReference>
<dbReference type="SUPFAM" id="SSF53383">
    <property type="entry name" value="PLP-dependent transferases"/>
    <property type="match status" value="1"/>
</dbReference>
<reference evidence="7 8" key="1">
    <citation type="submission" date="2016-04" db="EMBL/GenBank/DDBJ databases">
        <title>Complete genome sequence of Dokdonella koreensis DS-123T.</title>
        <authorList>
            <person name="Kim J.F."/>
            <person name="Lee H."/>
            <person name="Kwak M.-J."/>
        </authorList>
    </citation>
    <scope>NUCLEOTIDE SEQUENCE [LARGE SCALE GENOMIC DNA]</scope>
    <source>
        <strain evidence="7 8">DS-123</strain>
    </source>
</reference>
<dbReference type="RefSeq" id="WP_067648922.1">
    <property type="nucleotide sequence ID" value="NZ_CP015249.1"/>
</dbReference>
<evidence type="ECO:0000259" key="6">
    <source>
        <dbReference type="PROSITE" id="PS50949"/>
    </source>
</evidence>
<dbReference type="OrthoDB" id="9804020at2"/>
<dbReference type="Proteomes" id="UP000076830">
    <property type="component" value="Chromosome"/>
</dbReference>
<dbReference type="InterPro" id="IPR051446">
    <property type="entry name" value="HTH_trans_reg/aminotransferase"/>
</dbReference>
<dbReference type="PANTHER" id="PTHR46577:SF2">
    <property type="entry name" value="TRANSCRIPTIONAL REGULATORY PROTEIN"/>
    <property type="match status" value="1"/>
</dbReference>
<dbReference type="GO" id="GO:0003700">
    <property type="term" value="F:DNA-binding transcription factor activity"/>
    <property type="evidence" value="ECO:0007669"/>
    <property type="project" value="InterPro"/>
</dbReference>
<proteinExistence type="inferred from homology"/>
<gene>
    <name evidence="7" type="ORF">I596_2871</name>
</gene>
<keyword evidence="5" id="KW-0804">Transcription</keyword>
<dbReference type="CDD" id="cd07377">
    <property type="entry name" value="WHTH_GntR"/>
    <property type="match status" value="1"/>
</dbReference>
<comment type="similarity">
    <text evidence="1">In the C-terminal section; belongs to the class-I pyridoxal-phosphate-dependent aminotransferase family.</text>
</comment>
<dbReference type="GO" id="GO:0030170">
    <property type="term" value="F:pyridoxal phosphate binding"/>
    <property type="evidence" value="ECO:0007669"/>
    <property type="project" value="InterPro"/>
</dbReference>
<dbReference type="PROSITE" id="PS50949">
    <property type="entry name" value="HTH_GNTR"/>
    <property type="match status" value="1"/>
</dbReference>
<accession>A0A160DWN4</accession>
<dbReference type="InterPro" id="IPR015424">
    <property type="entry name" value="PyrdxlP-dep_Trfase"/>
</dbReference>
<evidence type="ECO:0000256" key="5">
    <source>
        <dbReference type="ARBA" id="ARBA00023163"/>
    </source>
</evidence>
<evidence type="ECO:0000256" key="1">
    <source>
        <dbReference type="ARBA" id="ARBA00005384"/>
    </source>
</evidence>
<dbReference type="EMBL" id="CP015249">
    <property type="protein sequence ID" value="ANB18864.1"/>
    <property type="molecule type" value="Genomic_DNA"/>
</dbReference>
<dbReference type="GO" id="GO:0003677">
    <property type="term" value="F:DNA binding"/>
    <property type="evidence" value="ECO:0007669"/>
    <property type="project" value="UniProtKB-KW"/>
</dbReference>
<dbReference type="PATRIC" id="fig|1300342.3.peg.2798"/>
<dbReference type="SMART" id="SM00345">
    <property type="entry name" value="HTH_GNTR"/>
    <property type="match status" value="1"/>
</dbReference>
<keyword evidence="8" id="KW-1185">Reference proteome</keyword>
<dbReference type="Gene3D" id="3.40.640.10">
    <property type="entry name" value="Type I PLP-dependent aspartate aminotransferase-like (Major domain)"/>
    <property type="match status" value="1"/>
</dbReference>
<dbReference type="InterPro" id="IPR015421">
    <property type="entry name" value="PyrdxlP-dep_Trfase_major"/>
</dbReference>
<dbReference type="CDD" id="cd00609">
    <property type="entry name" value="AAT_like"/>
    <property type="match status" value="1"/>
</dbReference>
<keyword evidence="4" id="KW-0238">DNA-binding</keyword>
<feature type="domain" description="HTH gntR-type" evidence="6">
    <location>
        <begin position="5"/>
        <end position="73"/>
    </location>
</feature>
<dbReference type="InterPro" id="IPR015422">
    <property type="entry name" value="PyrdxlP-dep_Trfase_small"/>
</dbReference>
<organism evidence="7 8">
    <name type="scientific">Dokdonella koreensis DS-123</name>
    <dbReference type="NCBI Taxonomy" id="1300342"/>
    <lineage>
        <taxon>Bacteria</taxon>
        <taxon>Pseudomonadati</taxon>
        <taxon>Pseudomonadota</taxon>
        <taxon>Gammaproteobacteria</taxon>
        <taxon>Lysobacterales</taxon>
        <taxon>Rhodanobacteraceae</taxon>
        <taxon>Dokdonella</taxon>
    </lineage>
</organism>
<evidence type="ECO:0000313" key="8">
    <source>
        <dbReference type="Proteomes" id="UP000076830"/>
    </source>
</evidence>
<dbReference type="Gene3D" id="3.90.1150.10">
    <property type="entry name" value="Aspartate Aminotransferase, domain 1"/>
    <property type="match status" value="1"/>
</dbReference>
<dbReference type="InterPro" id="IPR000524">
    <property type="entry name" value="Tscrpt_reg_HTH_GntR"/>
</dbReference>
<dbReference type="Pfam" id="PF00155">
    <property type="entry name" value="Aminotran_1_2"/>
    <property type="match status" value="1"/>
</dbReference>
<evidence type="ECO:0000256" key="2">
    <source>
        <dbReference type="ARBA" id="ARBA00022898"/>
    </source>
</evidence>
<evidence type="ECO:0000256" key="4">
    <source>
        <dbReference type="ARBA" id="ARBA00023125"/>
    </source>
</evidence>
<keyword evidence="2" id="KW-0663">Pyridoxal phosphate</keyword>
<evidence type="ECO:0000313" key="7">
    <source>
        <dbReference type="EMBL" id="ANB18864.1"/>
    </source>
</evidence>
<name>A0A160DWN4_9GAMM</name>
<dbReference type="SUPFAM" id="SSF46785">
    <property type="entry name" value="Winged helix' DNA-binding domain"/>
    <property type="match status" value="1"/>
</dbReference>
<sequence>MTAAAPRYQSLADDLGHAIRSGRLPAGAALPSLRDCAAQRALSLNTVTAAYRLLEDRGLIVARPQSGFYVRSALPEPRQSLRSAPSQAIGSAQDDLLALVLEARRQPDCLELALACPRGRSFYPGERLARLTHTVLTRQAGVASGYALPPGSLRLREQIALRGQRLGMTLAADDIELTHGATEALQLALRAVARPGDGIGIEAPAYFNLYPLLASLGLKAIEIPTHPRHGLDLDAVERLLEQRQLAALVAMPTVHNPLGCTMPPAAKQRLADLVARHGVPLIEDLVYAELQFADPPEPAVKAFDRDGWVLACSGFSKTLAPDYRVGWLAAGRFAPAVRRLKFASSGAEPLLLGEAVGLYLESGGYAHHLKHLRRLCEAQVATVRGLVADHFPAGTCATQPTGGFLLWIELPAAVDSAALFQAALRERIVILPGRVYSKGTRYRHCIRLSCGQAIDTRFVAAMRTLGRIAHGLARRRPVKQAGARQRRRGTDQA</sequence>
<dbReference type="InterPro" id="IPR036390">
    <property type="entry name" value="WH_DNA-bd_sf"/>
</dbReference>
<evidence type="ECO:0000256" key="3">
    <source>
        <dbReference type="ARBA" id="ARBA00023015"/>
    </source>
</evidence>
<dbReference type="Gene3D" id="1.10.10.10">
    <property type="entry name" value="Winged helix-like DNA-binding domain superfamily/Winged helix DNA-binding domain"/>
    <property type="match status" value="1"/>
</dbReference>
<dbReference type="PANTHER" id="PTHR46577">
    <property type="entry name" value="HTH-TYPE TRANSCRIPTIONAL REGULATORY PROTEIN GABR"/>
    <property type="match status" value="1"/>
</dbReference>
<dbReference type="AlphaFoldDB" id="A0A160DWN4"/>
<protein>
    <submittedName>
        <fullName evidence="7">Transcriptional regulator, GntR family</fullName>
    </submittedName>
</protein>
<keyword evidence="3" id="KW-0805">Transcription regulation</keyword>
<dbReference type="InterPro" id="IPR004839">
    <property type="entry name" value="Aminotransferase_I/II_large"/>
</dbReference>